<proteinExistence type="predicted"/>
<dbReference type="PANTHER" id="PTHR13586">
    <property type="entry name" value="SCD6 PROTEIN-RELATED"/>
    <property type="match status" value="1"/>
</dbReference>
<dbReference type="PANTHER" id="PTHR13586:SF23">
    <property type="entry name" value="DECAPPING 5-LIKE PROTEIN-RELATED"/>
    <property type="match status" value="1"/>
</dbReference>
<dbReference type="InterPro" id="IPR019050">
    <property type="entry name" value="FDF_dom"/>
</dbReference>
<dbReference type="Proteomes" id="UP001346149">
    <property type="component" value="Unassembled WGS sequence"/>
</dbReference>
<organism evidence="5 6">
    <name type="scientific">Trapa natans</name>
    <name type="common">Water chestnut</name>
    <dbReference type="NCBI Taxonomy" id="22666"/>
    <lineage>
        <taxon>Eukaryota</taxon>
        <taxon>Viridiplantae</taxon>
        <taxon>Streptophyta</taxon>
        <taxon>Embryophyta</taxon>
        <taxon>Tracheophyta</taxon>
        <taxon>Spermatophyta</taxon>
        <taxon>Magnoliopsida</taxon>
        <taxon>eudicotyledons</taxon>
        <taxon>Gunneridae</taxon>
        <taxon>Pentapetalae</taxon>
        <taxon>rosids</taxon>
        <taxon>malvids</taxon>
        <taxon>Myrtales</taxon>
        <taxon>Lythraceae</taxon>
        <taxon>Trapa</taxon>
    </lineage>
</organism>
<feature type="domain" description="FFD box profile" evidence="3">
    <location>
        <begin position="446"/>
        <end position="461"/>
    </location>
</feature>
<dbReference type="Pfam" id="PF12701">
    <property type="entry name" value="LSM14"/>
    <property type="match status" value="1"/>
</dbReference>
<dbReference type="PROSITE" id="PS51513">
    <property type="entry name" value="FFD"/>
    <property type="match status" value="1"/>
</dbReference>
<dbReference type="EMBL" id="JAXQNO010000012">
    <property type="protein sequence ID" value="KAK4787312.1"/>
    <property type="molecule type" value="Genomic_DNA"/>
</dbReference>
<reference evidence="5 6" key="1">
    <citation type="journal article" date="2023" name="Hortic Res">
        <title>Pangenome of water caltrop reveals structural variations and asymmetric subgenome divergence after allopolyploidization.</title>
        <authorList>
            <person name="Zhang X."/>
            <person name="Chen Y."/>
            <person name="Wang L."/>
            <person name="Yuan Y."/>
            <person name="Fang M."/>
            <person name="Shi L."/>
            <person name="Lu R."/>
            <person name="Comes H.P."/>
            <person name="Ma Y."/>
            <person name="Chen Y."/>
            <person name="Huang G."/>
            <person name="Zhou Y."/>
            <person name="Zheng Z."/>
            <person name="Qiu Y."/>
        </authorList>
    </citation>
    <scope>NUCLEOTIDE SEQUENCE [LARGE SCALE GENOMIC DNA]</scope>
    <source>
        <strain evidence="5">F231</strain>
    </source>
</reference>
<gene>
    <name evidence="5" type="ORF">SAY86_011145</name>
</gene>
<dbReference type="SMART" id="SM01199">
    <property type="entry name" value="FDF"/>
    <property type="match status" value="1"/>
</dbReference>
<comment type="caution">
    <text evidence="5">The sequence shown here is derived from an EMBL/GenBank/DDBJ whole genome shotgun (WGS) entry which is preliminary data.</text>
</comment>
<evidence type="ECO:0000313" key="5">
    <source>
        <dbReference type="EMBL" id="KAK4787312.1"/>
    </source>
</evidence>
<feature type="domain" description="Sm" evidence="4">
    <location>
        <begin position="11"/>
        <end position="94"/>
    </location>
</feature>
<dbReference type="GO" id="GO:0000932">
    <property type="term" value="C:P-body"/>
    <property type="evidence" value="ECO:0007669"/>
    <property type="project" value="TreeGrafter"/>
</dbReference>
<name>A0AAN7LWI9_TRANT</name>
<dbReference type="GO" id="GO:0003729">
    <property type="term" value="F:mRNA binding"/>
    <property type="evidence" value="ECO:0007669"/>
    <property type="project" value="TreeGrafter"/>
</dbReference>
<dbReference type="PROSITE" id="PS52002">
    <property type="entry name" value="SM"/>
    <property type="match status" value="1"/>
</dbReference>
<dbReference type="CDD" id="cd01736">
    <property type="entry name" value="LSm14_N"/>
    <property type="match status" value="1"/>
</dbReference>
<dbReference type="InterPro" id="IPR010920">
    <property type="entry name" value="LSM_dom_sf"/>
</dbReference>
<feature type="short sequence motif" description="FFD box" evidence="1">
    <location>
        <begin position="446"/>
        <end position="461"/>
    </location>
</feature>
<evidence type="ECO:0000259" key="3">
    <source>
        <dbReference type="PROSITE" id="PS51513"/>
    </source>
</evidence>
<dbReference type="InterPro" id="IPR025609">
    <property type="entry name" value="Lsm14-like_N"/>
</dbReference>
<dbReference type="InterPro" id="IPR025762">
    <property type="entry name" value="DFDF"/>
</dbReference>
<feature type="domain" description="DFDF" evidence="2">
    <location>
        <begin position="380"/>
        <end position="416"/>
    </location>
</feature>
<dbReference type="GO" id="GO:0033962">
    <property type="term" value="P:P-body assembly"/>
    <property type="evidence" value="ECO:0007669"/>
    <property type="project" value="TreeGrafter"/>
</dbReference>
<dbReference type="Gene3D" id="2.30.30.100">
    <property type="match status" value="1"/>
</dbReference>
<dbReference type="SUPFAM" id="SSF50182">
    <property type="entry name" value="Sm-like ribonucleoproteins"/>
    <property type="match status" value="1"/>
</dbReference>
<dbReference type="InterPro" id="IPR047575">
    <property type="entry name" value="Sm"/>
</dbReference>
<protein>
    <submittedName>
        <fullName evidence="5">Uncharacterized protein</fullName>
    </submittedName>
</protein>
<dbReference type="InterPro" id="IPR025761">
    <property type="entry name" value="FFD_box"/>
</dbReference>
<evidence type="ECO:0000259" key="4">
    <source>
        <dbReference type="PROSITE" id="PS52002"/>
    </source>
</evidence>
<accession>A0AAN7LWI9</accession>
<dbReference type="GO" id="GO:0034063">
    <property type="term" value="P:stress granule assembly"/>
    <property type="evidence" value="ECO:0007669"/>
    <property type="project" value="TreeGrafter"/>
</dbReference>
<sequence>MASNAAHPSSSSSSVADSYIGSFISLISRYEIRYEGTLYSLNVKDSTIGLKNVKSCGTEGRRKDGPQIPPTEKVYDYILFRGSDIKDLQVKSSPPAKAEESPYSDPAIIQTHYAGVQFASPPVAVSGKSHFQDTPAVITRENTEETHPYRSGMFLSSSNQAQPSQSHVAPDFSTPIFSQIHNRTAISHIDGISHSTSSMSHPSVLIPRTLQNQVQLNAPQTSATDVRISTSEGIIPVPSSIASFIKHPIFPSQIPMQHFNSPVISSPDVNLPLSAHSPLIPFSNVAMPPMTNSKPVSDHSMTYPSGSFRRPISYSPLTQPQSFLAPTQLAQPGYTALSHMQKLNPISDVDYAISAQAGVLSSNFSEAPRDQLLPLSTSAHQKNFSAPFTEEFDFEAMNEKFKKDEVWGALGKLDKKGMVETDVSSATLRIGGRESNELGLKSNPKAAYKKDDFFDTISCNSTSQGTRIGYNRFSERMKMDDETFGNPRFRQPHQNYGVYGAGRHGWGRRYDYGGRGNGGNMP</sequence>
<evidence type="ECO:0000259" key="2">
    <source>
        <dbReference type="PROSITE" id="PS51512"/>
    </source>
</evidence>
<dbReference type="PROSITE" id="PS51512">
    <property type="entry name" value="DFDF"/>
    <property type="match status" value="1"/>
</dbReference>
<dbReference type="SMART" id="SM01271">
    <property type="entry name" value="LSM14"/>
    <property type="match status" value="1"/>
</dbReference>
<keyword evidence="6" id="KW-1185">Reference proteome</keyword>
<evidence type="ECO:0000313" key="6">
    <source>
        <dbReference type="Proteomes" id="UP001346149"/>
    </source>
</evidence>
<evidence type="ECO:0000256" key="1">
    <source>
        <dbReference type="PROSITE-ProRule" id="PRU00846"/>
    </source>
</evidence>
<dbReference type="Pfam" id="PF09532">
    <property type="entry name" value="FDF"/>
    <property type="match status" value="1"/>
</dbReference>
<dbReference type="AlphaFoldDB" id="A0AAN7LWI9"/>